<keyword evidence="4 9" id="KW-0812">Transmembrane</keyword>
<keyword evidence="2" id="KW-0813">Transport</keyword>
<feature type="transmembrane region" description="Helical" evidence="9">
    <location>
        <begin position="50"/>
        <end position="70"/>
    </location>
</feature>
<keyword evidence="6" id="KW-0406">Ion transport</keyword>
<gene>
    <name evidence="10" type="ORF">M5D45_23005</name>
</gene>
<keyword evidence="5 9" id="KW-1133">Transmembrane helix</keyword>
<evidence type="ECO:0000256" key="1">
    <source>
        <dbReference type="ARBA" id="ARBA00004651"/>
    </source>
</evidence>
<feature type="transmembrane region" description="Helical" evidence="9">
    <location>
        <begin position="20"/>
        <end position="38"/>
    </location>
</feature>
<evidence type="ECO:0000256" key="4">
    <source>
        <dbReference type="ARBA" id="ARBA00022692"/>
    </source>
</evidence>
<name>A0AAE9I843_9BURK</name>
<evidence type="ECO:0000313" key="11">
    <source>
        <dbReference type="Proteomes" id="UP001056132"/>
    </source>
</evidence>
<sequence length="336" mass="37334">MITRPPLHWFRMLFVLRGSVLPKIAPQLITITLFAALITTFHGRIGDWKVSLNFVPFSLIGLTLAIFLGFRNSTSYARFWEGRTLWGSVLNEARSLTRQALTLGADPRDARQLAYRLCAFVHALRHQLRGSDAWPDVAPFLDQADAARLKAARFKPAIALLMAGEWVGERLRAGQLAPPLAQSMEMSLNQLSTALGGCERLAGTPIPFTYSVIIHRCIYLYCMLLPFGLLDSIGLMTPVIVCFIAYTFFALEALSAEIEEPFGEEPNDLALAAMSYMIESTVLEMIGEAPKVLRLPTGISSRPEALPRQRHCRAAATLCLGSPRISYRSQTESSYR</sequence>
<dbReference type="GO" id="GO:0005886">
    <property type="term" value="C:plasma membrane"/>
    <property type="evidence" value="ECO:0007669"/>
    <property type="project" value="UniProtKB-SubCell"/>
</dbReference>
<dbReference type="InterPro" id="IPR044669">
    <property type="entry name" value="YneE/VCCN1/2-like"/>
</dbReference>
<dbReference type="AlphaFoldDB" id="A0AAE9I843"/>
<reference evidence="10" key="2">
    <citation type="submission" date="2022-05" db="EMBL/GenBank/DDBJ databases">
        <authorList>
            <person name="Kunte H.-J."/>
        </authorList>
    </citation>
    <scope>NUCLEOTIDE SEQUENCE</scope>
    <source>
        <strain evidence="10">G5</strain>
    </source>
</reference>
<evidence type="ECO:0000256" key="6">
    <source>
        <dbReference type="ARBA" id="ARBA00023065"/>
    </source>
</evidence>
<proteinExistence type="inferred from homology"/>
<feature type="transmembrane region" description="Helical" evidence="9">
    <location>
        <begin position="218"/>
        <end position="249"/>
    </location>
</feature>
<keyword evidence="3" id="KW-1003">Cell membrane</keyword>
<keyword evidence="7 9" id="KW-0472">Membrane</keyword>
<evidence type="ECO:0000256" key="7">
    <source>
        <dbReference type="ARBA" id="ARBA00023136"/>
    </source>
</evidence>
<dbReference type="GO" id="GO:0005254">
    <property type="term" value="F:chloride channel activity"/>
    <property type="evidence" value="ECO:0007669"/>
    <property type="project" value="InterPro"/>
</dbReference>
<dbReference type="Pfam" id="PF25539">
    <property type="entry name" value="Bestrophin_2"/>
    <property type="match status" value="1"/>
</dbReference>
<dbReference type="EMBL" id="CP097331">
    <property type="protein sequence ID" value="URF08026.1"/>
    <property type="molecule type" value="Genomic_DNA"/>
</dbReference>
<protein>
    <recommendedName>
        <fullName evidence="12">Bestrophin</fullName>
    </recommendedName>
</protein>
<dbReference type="PANTHER" id="PTHR33281">
    <property type="entry name" value="UPF0187 PROTEIN YNEE"/>
    <property type="match status" value="1"/>
</dbReference>
<organism evidence="10 11">
    <name type="scientific">Cupriavidus campinensis</name>
    <dbReference type="NCBI Taxonomy" id="151783"/>
    <lineage>
        <taxon>Bacteria</taxon>
        <taxon>Pseudomonadati</taxon>
        <taxon>Pseudomonadota</taxon>
        <taxon>Betaproteobacteria</taxon>
        <taxon>Burkholderiales</taxon>
        <taxon>Burkholderiaceae</taxon>
        <taxon>Cupriavidus</taxon>
    </lineage>
</organism>
<evidence type="ECO:0000256" key="3">
    <source>
        <dbReference type="ARBA" id="ARBA00022475"/>
    </source>
</evidence>
<evidence type="ECO:0000256" key="5">
    <source>
        <dbReference type="ARBA" id="ARBA00022989"/>
    </source>
</evidence>
<evidence type="ECO:0000256" key="2">
    <source>
        <dbReference type="ARBA" id="ARBA00022448"/>
    </source>
</evidence>
<evidence type="ECO:0008006" key="12">
    <source>
        <dbReference type="Google" id="ProtNLM"/>
    </source>
</evidence>
<evidence type="ECO:0000313" key="10">
    <source>
        <dbReference type="EMBL" id="URF08026.1"/>
    </source>
</evidence>
<accession>A0AAE9I843</accession>
<comment type="similarity">
    <text evidence="8">Belongs to the anion channel-forming bestrophin (TC 1.A.46) family.</text>
</comment>
<evidence type="ECO:0000256" key="9">
    <source>
        <dbReference type="SAM" id="Phobius"/>
    </source>
</evidence>
<dbReference type="PANTHER" id="PTHR33281:SF19">
    <property type="entry name" value="VOLTAGE-DEPENDENT ANION CHANNEL-FORMING PROTEIN YNEE"/>
    <property type="match status" value="1"/>
</dbReference>
<comment type="subcellular location">
    <subcellularLocation>
        <location evidence="1">Cell membrane</location>
        <topology evidence="1">Multi-pass membrane protein</topology>
    </subcellularLocation>
</comment>
<reference evidence="10" key="1">
    <citation type="journal article" date="2022" name="Microbiol. Resour. Announc.">
        <title>Genome Sequence of Cupriavidus campinensis Strain G5, a Member of a Bacterial Consortium Capable of Polyethylene Degradation.</title>
        <authorList>
            <person name="Schneider B."/>
            <person name="Pfeiffer F."/>
            <person name="Dyall-Smith M."/>
            <person name="Kunte H.J."/>
        </authorList>
    </citation>
    <scope>NUCLEOTIDE SEQUENCE</scope>
    <source>
        <strain evidence="10">G5</strain>
    </source>
</reference>
<dbReference type="Proteomes" id="UP001056132">
    <property type="component" value="Chromosome 2"/>
</dbReference>
<dbReference type="KEGG" id="ccam:M5D45_23005"/>
<dbReference type="RefSeq" id="WP_250025941.1">
    <property type="nucleotide sequence ID" value="NZ_CP097331.1"/>
</dbReference>
<evidence type="ECO:0000256" key="8">
    <source>
        <dbReference type="ARBA" id="ARBA00034708"/>
    </source>
</evidence>